<dbReference type="RefSeq" id="WP_133452399.1">
    <property type="nucleotide sequence ID" value="NZ_SCWF01000013.1"/>
</dbReference>
<evidence type="ECO:0000256" key="2">
    <source>
        <dbReference type="ARBA" id="ARBA00022475"/>
    </source>
</evidence>
<evidence type="ECO:0000313" key="9">
    <source>
        <dbReference type="Proteomes" id="UP000294843"/>
    </source>
</evidence>
<dbReference type="AlphaFoldDB" id="A0A4R6BY24"/>
<proteinExistence type="inferred from homology"/>
<feature type="transmembrane region" description="Helical" evidence="6">
    <location>
        <begin position="20"/>
        <end position="37"/>
    </location>
</feature>
<dbReference type="Pfam" id="PF02687">
    <property type="entry name" value="FtsX"/>
    <property type="match status" value="1"/>
</dbReference>
<dbReference type="GO" id="GO:0005886">
    <property type="term" value="C:plasma membrane"/>
    <property type="evidence" value="ECO:0007669"/>
    <property type="project" value="UniProtKB-SubCell"/>
</dbReference>
<evidence type="ECO:0000313" key="8">
    <source>
        <dbReference type="EMBL" id="TDM12973.1"/>
    </source>
</evidence>
<feature type="transmembrane region" description="Helical" evidence="6">
    <location>
        <begin position="531"/>
        <end position="553"/>
    </location>
</feature>
<keyword evidence="3 6" id="KW-0812">Transmembrane</keyword>
<evidence type="ECO:0000256" key="6">
    <source>
        <dbReference type="PIRNR" id="PIRNR018968"/>
    </source>
</evidence>
<evidence type="ECO:0000259" key="7">
    <source>
        <dbReference type="Pfam" id="PF02687"/>
    </source>
</evidence>
<keyword evidence="9" id="KW-1185">Reference proteome</keyword>
<keyword evidence="5 6" id="KW-0472">Membrane</keyword>
<dbReference type="PIRSF" id="PIRSF018968">
    <property type="entry name" value="ABC_permease_BceB"/>
    <property type="match status" value="1"/>
</dbReference>
<comment type="subcellular location">
    <subcellularLocation>
        <location evidence="1 6">Cell membrane</location>
        <topology evidence="1 6">Multi-pass membrane protein</topology>
    </subcellularLocation>
</comment>
<keyword evidence="2 6" id="KW-1003">Cell membrane</keyword>
<dbReference type="InterPro" id="IPR027022">
    <property type="entry name" value="ABC_permease_BceB-typ"/>
</dbReference>
<dbReference type="Proteomes" id="UP000294843">
    <property type="component" value="Unassembled WGS sequence"/>
</dbReference>
<dbReference type="InterPro" id="IPR052536">
    <property type="entry name" value="ABC-4_Integral_Memb_Prot"/>
</dbReference>
<protein>
    <submittedName>
        <fullName evidence="8">ABC transporter permease</fullName>
    </submittedName>
</protein>
<reference evidence="8 9" key="1">
    <citation type="submission" date="2019-01" db="EMBL/GenBank/DDBJ databases">
        <title>Draft genome sequences of the type strains of six Macrococcus species.</title>
        <authorList>
            <person name="Mazhar S."/>
            <person name="Altermann E."/>
            <person name="Hill C."/>
            <person name="Mcauliffe O."/>
        </authorList>
    </citation>
    <scope>NUCLEOTIDE SEQUENCE [LARGE SCALE GENOMIC DNA]</scope>
    <source>
        <strain evidence="8 9">ATCC 51825</strain>
    </source>
</reference>
<feature type="transmembrane region" description="Helical" evidence="6">
    <location>
        <begin position="587"/>
        <end position="610"/>
    </location>
</feature>
<dbReference type="InterPro" id="IPR003838">
    <property type="entry name" value="ABC3_permease_C"/>
</dbReference>
<feature type="transmembrane region" description="Helical" evidence="6">
    <location>
        <begin position="233"/>
        <end position="259"/>
    </location>
</feature>
<comment type="caution">
    <text evidence="8">The sequence shown here is derived from an EMBL/GenBank/DDBJ whole genome shotgun (WGS) entry which is preliminary data.</text>
</comment>
<keyword evidence="4 6" id="KW-1133">Transmembrane helix</keyword>
<dbReference type="GO" id="GO:0055085">
    <property type="term" value="P:transmembrane transport"/>
    <property type="evidence" value="ECO:0007669"/>
    <property type="project" value="UniProtKB-UniRule"/>
</dbReference>
<gene>
    <name evidence="8" type="ORF">ERX55_09795</name>
</gene>
<feature type="domain" description="ABC3 transporter permease C-terminal" evidence="7">
    <location>
        <begin position="63"/>
        <end position="170"/>
    </location>
</feature>
<dbReference type="EMBL" id="SCWF01000013">
    <property type="protein sequence ID" value="TDM12973.1"/>
    <property type="molecule type" value="Genomic_DNA"/>
</dbReference>
<name>A0A4R6BY24_9STAP</name>
<evidence type="ECO:0000256" key="3">
    <source>
        <dbReference type="ARBA" id="ARBA00022692"/>
    </source>
</evidence>
<feature type="transmembrane region" description="Helical" evidence="6">
    <location>
        <begin position="155"/>
        <end position="180"/>
    </location>
</feature>
<accession>A0A4R6BY24</accession>
<dbReference type="OrthoDB" id="1705903at2"/>
<evidence type="ECO:0000256" key="5">
    <source>
        <dbReference type="ARBA" id="ARBA00023136"/>
    </source>
</evidence>
<dbReference type="PANTHER" id="PTHR46795:SF3">
    <property type="entry name" value="ABC TRANSPORTER PERMEASE"/>
    <property type="match status" value="1"/>
</dbReference>
<feature type="transmembrane region" description="Helical" evidence="6">
    <location>
        <begin position="286"/>
        <end position="310"/>
    </location>
</feature>
<comment type="similarity">
    <text evidence="6">Belongs to the ABC-4 integral membrane protein family.</text>
</comment>
<feature type="transmembrane region" description="Helical" evidence="6">
    <location>
        <begin position="103"/>
        <end position="135"/>
    </location>
</feature>
<sequence length="658" mass="75138">MTLSLIWKLVIRNFRSLSKIMLPFILAASVMFGLEYIMLSLMSNDYIQKRHRNLPQLIGYANVLASILTVVFVVYANRFVMKQRKKEFALNTILGMEKKHLRLILAFEAVIQYVLISLISITGGYLFGNLVFMILNRLVEGTGIKLMDYPFDMRAASIMLGLLFLLMLLIFMINNVILTYSNPLQLMKSQKAGEKKRRRWVIITLFVLGIIGLGTAYYVALTTVGVVSSLQNTFFAVLLVTISTYLLFMSLIILVLQYLQKISSIYYRPQNFISISGLLSRMRANAVGLASIAILCTFLIVTLGMTLTAYRGIETQIESGQKQDYDISLTRKQAENQMKYLKRDIKQYAKVDYFREMHGLFIGMYNRGGNFEPLEMKPSQKNIKNSFYSVVTTVQGHNSNNGEHLKLKDNEIATSSNADRFSHFKEITLANEKYEVINMDKNYLGSSIAIDAMYIVVKDDAELNRLAQSYKDLDLETRDYVPASISYSLSFNVKGDSSHFEKMIPKIEKKYDIEVSNKKDISKEMYEVNGGLIFIGIVVSIILLAGMFLILYYKQISEGYEDKENYQIMKKVGLPESLIKTSINKQIFWIFALPILTAIIHTAFASKIIYQLMGILGIRDVSLFLTSYLSVAVSIMLVYGLMYWITSRAYFAIINEEH</sequence>
<evidence type="ECO:0000256" key="1">
    <source>
        <dbReference type="ARBA" id="ARBA00004651"/>
    </source>
</evidence>
<dbReference type="PANTHER" id="PTHR46795">
    <property type="entry name" value="ABC TRANSPORTER PERMEASE-RELATED-RELATED"/>
    <property type="match status" value="1"/>
</dbReference>
<feature type="transmembrane region" description="Helical" evidence="6">
    <location>
        <begin position="622"/>
        <end position="645"/>
    </location>
</feature>
<feature type="transmembrane region" description="Helical" evidence="6">
    <location>
        <begin position="57"/>
        <end position="76"/>
    </location>
</feature>
<organism evidence="8 9">
    <name type="scientific">Macrococcus bovicus</name>
    <dbReference type="NCBI Taxonomy" id="69968"/>
    <lineage>
        <taxon>Bacteria</taxon>
        <taxon>Bacillati</taxon>
        <taxon>Bacillota</taxon>
        <taxon>Bacilli</taxon>
        <taxon>Bacillales</taxon>
        <taxon>Staphylococcaceae</taxon>
        <taxon>Macrococcus</taxon>
    </lineage>
</organism>
<keyword evidence="6" id="KW-0813">Transport</keyword>
<evidence type="ECO:0000256" key="4">
    <source>
        <dbReference type="ARBA" id="ARBA00022989"/>
    </source>
</evidence>
<feature type="transmembrane region" description="Helical" evidence="6">
    <location>
        <begin position="200"/>
        <end position="221"/>
    </location>
</feature>